<feature type="transmembrane region" description="Helical" evidence="1">
    <location>
        <begin position="57"/>
        <end position="77"/>
    </location>
</feature>
<feature type="domain" description="DUF6533" evidence="2">
    <location>
        <begin position="20"/>
        <end position="65"/>
    </location>
</feature>
<dbReference type="EMBL" id="ML170164">
    <property type="protein sequence ID" value="TDL25179.1"/>
    <property type="molecule type" value="Genomic_DNA"/>
</dbReference>
<organism evidence="3 4">
    <name type="scientific">Rickenella mellea</name>
    <dbReference type="NCBI Taxonomy" id="50990"/>
    <lineage>
        <taxon>Eukaryota</taxon>
        <taxon>Fungi</taxon>
        <taxon>Dikarya</taxon>
        <taxon>Basidiomycota</taxon>
        <taxon>Agaricomycotina</taxon>
        <taxon>Agaricomycetes</taxon>
        <taxon>Hymenochaetales</taxon>
        <taxon>Rickenellaceae</taxon>
        <taxon>Rickenella</taxon>
    </lineage>
</organism>
<keyword evidence="1" id="KW-0812">Transmembrane</keyword>
<dbReference type="Pfam" id="PF20151">
    <property type="entry name" value="DUF6533"/>
    <property type="match status" value="1"/>
</dbReference>
<feature type="transmembrane region" description="Helical" evidence="1">
    <location>
        <begin position="180"/>
        <end position="201"/>
    </location>
</feature>
<accession>A0A4Y7QE89</accession>
<dbReference type="Proteomes" id="UP000294933">
    <property type="component" value="Unassembled WGS sequence"/>
</dbReference>
<dbReference type="VEuPathDB" id="FungiDB:BD410DRAFT_896130"/>
<dbReference type="AlphaFoldDB" id="A0A4Y7QE89"/>
<keyword evidence="1" id="KW-0472">Membrane</keyword>
<keyword evidence="4" id="KW-1185">Reference proteome</keyword>
<dbReference type="OrthoDB" id="3251775at2759"/>
<dbReference type="InterPro" id="IPR045340">
    <property type="entry name" value="DUF6533"/>
</dbReference>
<protein>
    <recommendedName>
        <fullName evidence="2">DUF6533 domain-containing protein</fullName>
    </recommendedName>
</protein>
<proteinExistence type="predicted"/>
<keyword evidence="1" id="KW-1133">Transmembrane helix</keyword>
<feature type="transmembrane region" description="Helical" evidence="1">
    <location>
        <begin position="108"/>
        <end position="129"/>
    </location>
</feature>
<evidence type="ECO:0000313" key="3">
    <source>
        <dbReference type="EMBL" id="TDL25179.1"/>
    </source>
</evidence>
<reference evidence="3 4" key="1">
    <citation type="submission" date="2018-06" db="EMBL/GenBank/DDBJ databases">
        <title>A transcriptomic atlas of mushroom development highlights an independent origin of complex multicellularity.</title>
        <authorList>
            <consortium name="DOE Joint Genome Institute"/>
            <person name="Krizsan K."/>
            <person name="Almasi E."/>
            <person name="Merenyi Z."/>
            <person name="Sahu N."/>
            <person name="Viragh M."/>
            <person name="Koszo T."/>
            <person name="Mondo S."/>
            <person name="Kiss B."/>
            <person name="Balint B."/>
            <person name="Kues U."/>
            <person name="Barry K."/>
            <person name="Hegedus J.C."/>
            <person name="Henrissat B."/>
            <person name="Johnson J."/>
            <person name="Lipzen A."/>
            <person name="Ohm R."/>
            <person name="Nagy I."/>
            <person name="Pangilinan J."/>
            <person name="Yan J."/>
            <person name="Xiong Y."/>
            <person name="Grigoriev I.V."/>
            <person name="Hibbett D.S."/>
            <person name="Nagy L.G."/>
        </authorList>
    </citation>
    <scope>NUCLEOTIDE SEQUENCE [LARGE SCALE GENOMIC DNA]</scope>
    <source>
        <strain evidence="3 4">SZMC22713</strain>
    </source>
</reference>
<evidence type="ECO:0000313" key="4">
    <source>
        <dbReference type="Proteomes" id="UP000294933"/>
    </source>
</evidence>
<feature type="transmembrane region" description="Helical" evidence="1">
    <location>
        <begin position="136"/>
        <end position="160"/>
    </location>
</feature>
<gene>
    <name evidence="3" type="ORF">BD410DRAFT_896130</name>
</gene>
<evidence type="ECO:0000259" key="2">
    <source>
        <dbReference type="Pfam" id="PF20151"/>
    </source>
</evidence>
<feature type="transmembrane region" description="Helical" evidence="1">
    <location>
        <begin position="12"/>
        <end position="36"/>
    </location>
</feature>
<dbReference type="STRING" id="50990.A0A4Y7QE89"/>
<evidence type="ECO:0000256" key="1">
    <source>
        <dbReference type="SAM" id="Phobius"/>
    </source>
</evidence>
<name>A0A4Y7QE89_9AGAM</name>
<sequence length="219" mass="24625">MSVLSPSVVESFVHIRLINCTAIAAVTVLIWDYLILLPDEVALVWPTSWNISKYLFLLNRYLAFVDPIMLIYVVMFGDDEKVFPAYTPYVADLTHCIALGLRTHVSDFIVAIGFILGQCILILRAYAVWGKQFNRLYAVIFGIYLGSFGVSLWTVAKYVGATGAPALGMTGCTLFFKNRFGWFDVALFLGAEFISALLMVIKAIQHCEIWVVLTRQIMF</sequence>